<dbReference type="AlphaFoldDB" id="A0A9P0B6M3"/>
<dbReference type="GO" id="GO:0070976">
    <property type="term" value="F:TIR domain binding"/>
    <property type="evidence" value="ECO:0007669"/>
    <property type="project" value="InterPro"/>
</dbReference>
<dbReference type="SUPFAM" id="SSF52200">
    <property type="entry name" value="Toll/Interleukin receptor TIR domain"/>
    <property type="match status" value="1"/>
</dbReference>
<evidence type="ECO:0000256" key="1">
    <source>
        <dbReference type="ARBA" id="ARBA00004496"/>
    </source>
</evidence>
<evidence type="ECO:0000313" key="8">
    <source>
        <dbReference type="Proteomes" id="UP001154078"/>
    </source>
</evidence>
<dbReference type="SUPFAM" id="SSF47986">
    <property type="entry name" value="DEATH domain"/>
    <property type="match status" value="1"/>
</dbReference>
<evidence type="ECO:0000256" key="4">
    <source>
        <dbReference type="SAM" id="MobiDB-lite"/>
    </source>
</evidence>
<dbReference type="EMBL" id="OV121135">
    <property type="protein sequence ID" value="CAH0555983.1"/>
    <property type="molecule type" value="Genomic_DNA"/>
</dbReference>
<dbReference type="GO" id="GO:0035325">
    <property type="term" value="F:Toll-like receptor binding"/>
    <property type="evidence" value="ECO:0007669"/>
    <property type="project" value="TreeGrafter"/>
</dbReference>
<keyword evidence="3" id="KW-0395">Inflammatory response</keyword>
<dbReference type="PROSITE" id="PS50017">
    <property type="entry name" value="DEATH_DOMAIN"/>
    <property type="match status" value="1"/>
</dbReference>
<dbReference type="OrthoDB" id="10037120at2759"/>
<dbReference type="InterPro" id="IPR000157">
    <property type="entry name" value="TIR_dom"/>
</dbReference>
<dbReference type="GO" id="GO:0034142">
    <property type="term" value="P:toll-like receptor 4 signaling pathway"/>
    <property type="evidence" value="ECO:0007669"/>
    <property type="project" value="TreeGrafter"/>
</dbReference>
<comment type="subcellular location">
    <subcellularLocation>
        <location evidence="1">Cytoplasm</location>
    </subcellularLocation>
</comment>
<feature type="region of interest" description="Disordered" evidence="4">
    <location>
        <begin position="375"/>
        <end position="399"/>
    </location>
</feature>
<dbReference type="InterPro" id="IPR011029">
    <property type="entry name" value="DEATH-like_dom_sf"/>
</dbReference>
<evidence type="ECO:0008006" key="9">
    <source>
        <dbReference type="Google" id="ProtNLM"/>
    </source>
</evidence>
<evidence type="ECO:0000256" key="2">
    <source>
        <dbReference type="ARBA" id="ARBA00022490"/>
    </source>
</evidence>
<dbReference type="GO" id="GO:0043123">
    <property type="term" value="P:positive regulation of canonical NF-kappaB signal transduction"/>
    <property type="evidence" value="ECO:0007669"/>
    <property type="project" value="InterPro"/>
</dbReference>
<evidence type="ECO:0000259" key="5">
    <source>
        <dbReference type="PROSITE" id="PS50017"/>
    </source>
</evidence>
<sequence length="420" mass="47975">MEESVDMEDKNVTIRALRKDTITQISHLLNPTKHFTSDNKLSRDWRGLAALCDIDNTALPNIQSSNNQVELILQNWFEKDKQNNTVQKFLDFLEKIDRCDVVEDVTHLIDEDVRLYHQNPNGYNPEPVNPKSEFEILTYDDDQRKALGQGPQIYDAFVLFADDDIDFATKLMKTMEDEYNLKFCSKDRDLVGGVFEHASIIRLITERCNRLVVVLTPAFLHSSQNKFLYSYAQSLDNSQRYRKIIPCTYKDVDLPSDYRIYFILDYRKAQSTALYDFWRKLYQSVKVTTYCAPTIQITPPNDAQISAAPSIQISLAPTENNLETLRSVLQQHTPTPLADDVVEVPTRSHDHHSVHFVEPAVETAPDETDIIEEVAPPSRGESEAGDASPAPTVKKKTRMSRIKKLFSGLHGHKRPKAATT</sequence>
<protein>
    <recommendedName>
        <fullName evidence="9">Myeloid differentiation primary response protein MyD88</fullName>
    </recommendedName>
</protein>
<dbReference type="GO" id="GO:0050830">
    <property type="term" value="P:defense response to Gram-positive bacterium"/>
    <property type="evidence" value="ECO:0007669"/>
    <property type="project" value="TreeGrafter"/>
</dbReference>
<accession>A0A9P0B6M3</accession>
<dbReference type="Gene3D" id="1.10.533.10">
    <property type="entry name" value="Death Domain, Fas"/>
    <property type="match status" value="1"/>
</dbReference>
<dbReference type="GO" id="GO:0002755">
    <property type="term" value="P:MyD88-dependent toll-like receptor signaling pathway"/>
    <property type="evidence" value="ECO:0007669"/>
    <property type="project" value="InterPro"/>
</dbReference>
<evidence type="ECO:0000259" key="6">
    <source>
        <dbReference type="PROSITE" id="PS50104"/>
    </source>
</evidence>
<dbReference type="GO" id="GO:0045087">
    <property type="term" value="P:innate immune response"/>
    <property type="evidence" value="ECO:0007669"/>
    <property type="project" value="TreeGrafter"/>
</dbReference>
<organism evidence="7 8">
    <name type="scientific">Brassicogethes aeneus</name>
    <name type="common">Rape pollen beetle</name>
    <name type="synonym">Meligethes aeneus</name>
    <dbReference type="NCBI Taxonomy" id="1431903"/>
    <lineage>
        <taxon>Eukaryota</taxon>
        <taxon>Metazoa</taxon>
        <taxon>Ecdysozoa</taxon>
        <taxon>Arthropoda</taxon>
        <taxon>Hexapoda</taxon>
        <taxon>Insecta</taxon>
        <taxon>Pterygota</taxon>
        <taxon>Neoptera</taxon>
        <taxon>Endopterygota</taxon>
        <taxon>Coleoptera</taxon>
        <taxon>Polyphaga</taxon>
        <taxon>Cucujiformia</taxon>
        <taxon>Nitidulidae</taxon>
        <taxon>Meligethinae</taxon>
        <taxon>Brassicogethes</taxon>
    </lineage>
</organism>
<dbReference type="InterPro" id="IPR035897">
    <property type="entry name" value="Toll_tir_struct_dom_sf"/>
</dbReference>
<dbReference type="GO" id="GO:0005737">
    <property type="term" value="C:cytoplasm"/>
    <property type="evidence" value="ECO:0007669"/>
    <property type="project" value="UniProtKB-SubCell"/>
</dbReference>
<proteinExistence type="predicted"/>
<name>A0A9P0B6M3_BRAAE</name>
<dbReference type="Proteomes" id="UP001154078">
    <property type="component" value="Chromosome 4"/>
</dbReference>
<dbReference type="GO" id="GO:0005886">
    <property type="term" value="C:plasma membrane"/>
    <property type="evidence" value="ECO:0007669"/>
    <property type="project" value="TreeGrafter"/>
</dbReference>
<dbReference type="PROSITE" id="PS50104">
    <property type="entry name" value="TIR"/>
    <property type="match status" value="1"/>
</dbReference>
<dbReference type="PANTHER" id="PTHR15079">
    <property type="entry name" value="MYD88"/>
    <property type="match status" value="1"/>
</dbReference>
<dbReference type="Pfam" id="PF00531">
    <property type="entry name" value="Death"/>
    <property type="match status" value="1"/>
</dbReference>
<reference evidence="7" key="1">
    <citation type="submission" date="2021-12" db="EMBL/GenBank/DDBJ databases">
        <authorList>
            <person name="King R."/>
        </authorList>
    </citation>
    <scope>NUCLEOTIDE SEQUENCE</scope>
</reference>
<keyword evidence="8" id="KW-1185">Reference proteome</keyword>
<keyword evidence="2" id="KW-0963">Cytoplasm</keyword>
<feature type="domain" description="TIR" evidence="6">
    <location>
        <begin position="152"/>
        <end position="285"/>
    </location>
</feature>
<evidence type="ECO:0000313" key="7">
    <source>
        <dbReference type="EMBL" id="CAH0555983.1"/>
    </source>
</evidence>
<gene>
    <name evidence="7" type="ORF">MELIAE_LOCUS7210</name>
</gene>
<evidence type="ECO:0000256" key="3">
    <source>
        <dbReference type="ARBA" id="ARBA00023198"/>
    </source>
</evidence>
<dbReference type="InterPro" id="IPR000488">
    <property type="entry name" value="Death_dom"/>
</dbReference>
<dbReference type="InterPro" id="IPR017281">
    <property type="entry name" value="Myelin_different_resp_MyD88"/>
</dbReference>
<dbReference type="GO" id="GO:0008063">
    <property type="term" value="P:Toll signaling pathway"/>
    <property type="evidence" value="ECO:0007669"/>
    <property type="project" value="TreeGrafter"/>
</dbReference>
<feature type="domain" description="Death" evidence="5">
    <location>
        <begin position="44"/>
        <end position="109"/>
    </location>
</feature>
<dbReference type="PANTHER" id="PTHR15079:SF3">
    <property type="entry name" value="MYELOID DIFFERENTIATION PRIMARY RESPONSE PROTEIN MYD88"/>
    <property type="match status" value="1"/>
</dbReference>
<dbReference type="Pfam" id="PF01582">
    <property type="entry name" value="TIR"/>
    <property type="match status" value="1"/>
</dbReference>
<dbReference type="Gene3D" id="3.40.50.10140">
    <property type="entry name" value="Toll/interleukin-1 receptor homology (TIR) domain"/>
    <property type="match status" value="1"/>
</dbReference>